<reference evidence="1 2" key="1">
    <citation type="submission" date="2024-09" db="EMBL/GenBank/DDBJ databases">
        <title>The Natural Products Discovery Center: Release of the First 8490 Sequenced Strains for Exploring Actinobacteria Biosynthetic Diversity.</title>
        <authorList>
            <person name="Kalkreuter E."/>
            <person name="Kautsar S.A."/>
            <person name="Yang D."/>
            <person name="Bader C.D."/>
            <person name="Teijaro C.N."/>
            <person name="Fluegel L."/>
            <person name="Davis C.M."/>
            <person name="Simpson J.R."/>
            <person name="Lauterbach L."/>
            <person name="Steele A.D."/>
            <person name="Gui C."/>
            <person name="Meng S."/>
            <person name="Li G."/>
            <person name="Viehrig K."/>
            <person name="Ye F."/>
            <person name="Su P."/>
            <person name="Kiefer A.F."/>
            <person name="Nichols A."/>
            <person name="Cepeda A.J."/>
            <person name="Yan W."/>
            <person name="Fan B."/>
            <person name="Jiang Y."/>
            <person name="Adhikari A."/>
            <person name="Zheng C.-J."/>
            <person name="Schuster L."/>
            <person name="Cowan T.M."/>
            <person name="Smanski M.J."/>
            <person name="Chevrette M.G."/>
            <person name="De Carvalho L.P.S."/>
            <person name="Shen B."/>
        </authorList>
    </citation>
    <scope>NUCLEOTIDE SEQUENCE [LARGE SCALE GENOMIC DNA]</scope>
    <source>
        <strain evidence="1 2">NPDC058546</strain>
    </source>
</reference>
<keyword evidence="2" id="KW-1185">Reference proteome</keyword>
<evidence type="ECO:0000313" key="1">
    <source>
        <dbReference type="EMBL" id="MFD4217883.1"/>
    </source>
</evidence>
<dbReference type="InterPro" id="IPR027417">
    <property type="entry name" value="P-loop_NTPase"/>
</dbReference>
<accession>A0ABW6ERZ0</accession>
<dbReference type="Proteomes" id="UP001598251">
    <property type="component" value="Unassembled WGS sequence"/>
</dbReference>
<dbReference type="EMBL" id="JBHXOF010000046">
    <property type="protein sequence ID" value="MFD4217883.1"/>
    <property type="molecule type" value="Genomic_DNA"/>
</dbReference>
<name>A0ABW6ERZ0_9ACTN</name>
<evidence type="ECO:0000313" key="2">
    <source>
        <dbReference type="Proteomes" id="UP001598251"/>
    </source>
</evidence>
<dbReference type="Gene3D" id="3.40.50.300">
    <property type="entry name" value="P-loop containing nucleotide triphosphate hydrolases"/>
    <property type="match status" value="1"/>
</dbReference>
<gene>
    <name evidence="1" type="ORF">ACFWSS_33960</name>
</gene>
<protein>
    <submittedName>
        <fullName evidence="1">Uncharacterized protein</fullName>
    </submittedName>
</protein>
<organism evidence="1 2">
    <name type="scientific">Streptomyces sindenensis</name>
    <dbReference type="NCBI Taxonomy" id="67363"/>
    <lineage>
        <taxon>Bacteria</taxon>
        <taxon>Bacillati</taxon>
        <taxon>Actinomycetota</taxon>
        <taxon>Actinomycetes</taxon>
        <taxon>Kitasatosporales</taxon>
        <taxon>Streptomycetaceae</taxon>
        <taxon>Streptomyces</taxon>
    </lineage>
</organism>
<comment type="caution">
    <text evidence="1">The sequence shown here is derived from an EMBL/GenBank/DDBJ whole genome shotgun (WGS) entry which is preliminary data.</text>
</comment>
<dbReference type="RefSeq" id="WP_351461777.1">
    <property type="nucleotide sequence ID" value="NZ_JBHXOF010000046.1"/>
</dbReference>
<sequence length="62" mass="6671">MNAAATAALDRWEPGSAIVLIGPPASGKSTWTAARFPSSARVSLDFYRGLLTDDETNQHRPQ</sequence>
<proteinExistence type="predicted"/>